<evidence type="ECO:0000256" key="9">
    <source>
        <dbReference type="ARBA" id="ARBA00022833"/>
    </source>
</evidence>
<evidence type="ECO:0000256" key="18">
    <source>
        <dbReference type="PROSITE-ProRule" id="PRU00723"/>
    </source>
</evidence>
<dbReference type="OMA" id="WSYIAEC"/>
<keyword evidence="4" id="KW-0507">mRNA processing</keyword>
<dbReference type="Gene3D" id="3.20.20.70">
    <property type="entry name" value="Aldolase class I"/>
    <property type="match status" value="1"/>
</dbReference>
<evidence type="ECO:0000256" key="16">
    <source>
        <dbReference type="ARBA" id="ARBA00049447"/>
    </source>
</evidence>
<dbReference type="GO" id="GO:0003723">
    <property type="term" value="F:RNA binding"/>
    <property type="evidence" value="ECO:0007669"/>
    <property type="project" value="TreeGrafter"/>
</dbReference>
<dbReference type="FunFam" id="4.10.1000.10:FF:000029">
    <property type="entry name" value="tRNA-dihydrouridine(47) synthase [NAD(P)(+)]"/>
    <property type="match status" value="1"/>
</dbReference>
<dbReference type="GO" id="GO:0008270">
    <property type="term" value="F:zinc ion binding"/>
    <property type="evidence" value="ECO:0007669"/>
    <property type="project" value="UniProtKB-KW"/>
</dbReference>
<protein>
    <recommendedName>
        <fullName evidence="19">tRNA-dihydrouridine(47) synthase [NAD(P)(+)]</fullName>
        <ecNumber evidence="19">1.3.1.-</ecNumber>
    </recommendedName>
    <alternativeName>
        <fullName evidence="19">tRNA-dihydrouridine synthase 3</fullName>
    </alternativeName>
</protein>
<keyword evidence="11 19" id="KW-0560">Oxidoreductase</keyword>
<name>A0A8W8MA32_MAGGI</name>
<dbReference type="AlphaFoldDB" id="A0A8W8MA32"/>
<dbReference type="PROSITE" id="PS50103">
    <property type="entry name" value="ZF_C3H1"/>
    <property type="match status" value="2"/>
</dbReference>
<feature type="region of interest" description="Disordered" evidence="20">
    <location>
        <begin position="73"/>
        <end position="115"/>
    </location>
</feature>
<evidence type="ECO:0000313" key="23">
    <source>
        <dbReference type="Proteomes" id="UP000005408"/>
    </source>
</evidence>
<evidence type="ECO:0000256" key="1">
    <source>
        <dbReference type="ARBA" id="ARBA00001917"/>
    </source>
</evidence>
<dbReference type="SUPFAM" id="SSF90229">
    <property type="entry name" value="CCCH zinc finger"/>
    <property type="match status" value="1"/>
</dbReference>
<evidence type="ECO:0000256" key="6">
    <source>
        <dbReference type="ARBA" id="ARBA00022723"/>
    </source>
</evidence>
<comment type="catalytic activity">
    <reaction evidence="15">
        <text>a 5,6-dihydrouridine in mRNA + NAD(+) = a uridine in mRNA + NADH + H(+)</text>
        <dbReference type="Rhea" id="RHEA:69851"/>
        <dbReference type="Rhea" id="RHEA-COMP:14658"/>
        <dbReference type="Rhea" id="RHEA-COMP:17789"/>
        <dbReference type="ChEBI" id="CHEBI:15378"/>
        <dbReference type="ChEBI" id="CHEBI:57540"/>
        <dbReference type="ChEBI" id="CHEBI:57945"/>
        <dbReference type="ChEBI" id="CHEBI:65315"/>
        <dbReference type="ChEBI" id="CHEBI:74443"/>
    </reaction>
    <physiologicalReaction direction="right-to-left" evidence="15">
        <dbReference type="Rhea" id="RHEA:69853"/>
    </physiologicalReaction>
</comment>
<dbReference type="InterPro" id="IPR036855">
    <property type="entry name" value="Znf_CCCH_sf"/>
</dbReference>
<keyword evidence="8 18" id="KW-0863">Zinc-finger</keyword>
<sequence length="651" mass="74497">MEEKDVETAEHQKETTILTSKNEDKADSKDAVKAGANDKQPQKSGREEKPGFARIKSEFVRVDYKPELDTAYISQKTKDELEKGQKRQLDGDQDNGKGKKKMKVKGRNKQRPVTHIKSKDKLCPTIFQEKECSFGEKCKFSHDIKGFMESKPKDIGSHCFMFETYGKCPYGLACRYGSKHISEDFKNIVNQELYEEKSKVKQVLNVLSKDLQVMLWKKRYNFDKANEVVKQVQKKAQEKLDTFSKKCVTKQENKETATKSGAQSEEKMEVTQDLPSKGASLETTDESEGEITLRPQETRKIDFSSKNYLAPLTTVGNLPFRRICKTYGADITCSEMAMSMNLLQGQASEWALLKRHESEDLFGVQICGGWADTLTRCSQLINENVELDFLDLNCGCPIDLVYKKGEGCALVGRLNKFEQIIRGMNSVLDVPLTVKMRTGIFDNKNIAHTVIPKLRDWGVSMVTLHGRSREQRYTRLADWDYINQCAEAGKPMPVFGNGDILSYEDLDRHLKNTQVTGCMVARGALIKPWIFTELKEKRHWDISSSERFDMMKRFVNNGLEHWGSDTQGVETTRRFLLEWQSFLYRYIPVGLLEQLPQKINERPPYYIGRNDLETLMSSPNCGDWVKISEMLLGPVPDGFSFLPKHKANAYK</sequence>
<keyword evidence="7" id="KW-0677">Repeat</keyword>
<evidence type="ECO:0000256" key="17">
    <source>
        <dbReference type="ARBA" id="ARBA00049513"/>
    </source>
</evidence>
<evidence type="ECO:0000256" key="12">
    <source>
        <dbReference type="ARBA" id="ARBA00023027"/>
    </source>
</evidence>
<dbReference type="Gene3D" id="4.10.1000.10">
    <property type="entry name" value="Zinc finger, CCCH-type"/>
    <property type="match status" value="1"/>
</dbReference>
<dbReference type="GO" id="GO:0006397">
    <property type="term" value="P:mRNA processing"/>
    <property type="evidence" value="ECO:0007669"/>
    <property type="project" value="UniProtKB-KW"/>
</dbReference>
<dbReference type="CDD" id="cd02801">
    <property type="entry name" value="DUS_like_FMN"/>
    <property type="match status" value="1"/>
</dbReference>
<dbReference type="OrthoDB" id="259935at2759"/>
<comment type="catalytic activity">
    <reaction evidence="14">
        <text>5,6-dihydrouridine(47) in tRNA + NAD(+) = uridine(47) in tRNA + NADH + H(+)</text>
        <dbReference type="Rhea" id="RHEA:53364"/>
        <dbReference type="Rhea" id="RHEA-COMP:13539"/>
        <dbReference type="Rhea" id="RHEA-COMP:13540"/>
        <dbReference type="ChEBI" id="CHEBI:15378"/>
        <dbReference type="ChEBI" id="CHEBI:57540"/>
        <dbReference type="ChEBI" id="CHEBI:57945"/>
        <dbReference type="ChEBI" id="CHEBI:65315"/>
        <dbReference type="ChEBI" id="CHEBI:74443"/>
        <dbReference type="EC" id="1.3.1.89"/>
    </reaction>
    <physiologicalReaction direction="right-to-left" evidence="14">
        <dbReference type="Rhea" id="RHEA:53366"/>
    </physiologicalReaction>
</comment>
<evidence type="ECO:0000256" key="2">
    <source>
        <dbReference type="ARBA" id="ARBA00022630"/>
    </source>
</evidence>
<feature type="region of interest" description="Disordered" evidence="20">
    <location>
        <begin position="1"/>
        <end position="56"/>
    </location>
</feature>
<proteinExistence type="inferred from homology"/>
<comment type="cofactor">
    <cofactor evidence="1 19">
        <name>FMN</name>
        <dbReference type="ChEBI" id="CHEBI:58210"/>
    </cofactor>
</comment>
<evidence type="ECO:0000256" key="13">
    <source>
        <dbReference type="ARBA" id="ARBA00045365"/>
    </source>
</evidence>
<comment type="catalytic activity">
    <reaction evidence="16">
        <text>a 5,6-dihydrouridine in mRNA + NADP(+) = a uridine in mRNA + NADPH + H(+)</text>
        <dbReference type="Rhea" id="RHEA:69855"/>
        <dbReference type="Rhea" id="RHEA-COMP:14658"/>
        <dbReference type="Rhea" id="RHEA-COMP:17789"/>
        <dbReference type="ChEBI" id="CHEBI:15378"/>
        <dbReference type="ChEBI" id="CHEBI:57783"/>
        <dbReference type="ChEBI" id="CHEBI:58349"/>
        <dbReference type="ChEBI" id="CHEBI:65315"/>
        <dbReference type="ChEBI" id="CHEBI:74443"/>
    </reaction>
    <physiologicalReaction direction="right-to-left" evidence="16">
        <dbReference type="Rhea" id="RHEA:69857"/>
    </physiologicalReaction>
</comment>
<feature type="compositionally biased region" description="Basic residues" evidence="20">
    <location>
        <begin position="98"/>
        <end position="115"/>
    </location>
</feature>
<dbReference type="Proteomes" id="UP000005408">
    <property type="component" value="Unassembled WGS sequence"/>
</dbReference>
<feature type="domain" description="C3H1-type" evidence="21">
    <location>
        <begin position="158"/>
        <end position="183"/>
    </location>
</feature>
<keyword evidence="12" id="KW-0520">NAD</keyword>
<keyword evidence="6 18" id="KW-0479">Metal-binding</keyword>
<dbReference type="FunFam" id="3.20.20.70:FF:000067">
    <property type="entry name" value="tRNA-dihydrouridine(47) synthase [NAD(P)(+)]"/>
    <property type="match status" value="1"/>
</dbReference>
<evidence type="ECO:0000256" key="8">
    <source>
        <dbReference type="ARBA" id="ARBA00022771"/>
    </source>
</evidence>
<accession>A0A8W8MA32</accession>
<dbReference type="GO" id="GO:0050660">
    <property type="term" value="F:flavin adenine dinucleotide binding"/>
    <property type="evidence" value="ECO:0007669"/>
    <property type="project" value="UniProtKB-UniRule"/>
</dbReference>
<dbReference type="Pfam" id="PF01207">
    <property type="entry name" value="Dus"/>
    <property type="match status" value="1"/>
</dbReference>
<feature type="compositionally biased region" description="Basic and acidic residues" evidence="20">
    <location>
        <begin position="21"/>
        <end position="32"/>
    </location>
</feature>
<feature type="compositionally biased region" description="Basic and acidic residues" evidence="20">
    <location>
        <begin position="1"/>
        <end position="14"/>
    </location>
</feature>
<dbReference type="EC" id="1.3.1.-" evidence="19"/>
<dbReference type="InterPro" id="IPR018517">
    <property type="entry name" value="tRNA_hU_synthase_CS"/>
</dbReference>
<evidence type="ECO:0000256" key="15">
    <source>
        <dbReference type="ARBA" id="ARBA00048342"/>
    </source>
</evidence>
<comment type="similarity">
    <text evidence="19">Belongs to the dus family. Dus3 subfamily.</text>
</comment>
<feature type="zinc finger region" description="C3H1-type" evidence="18">
    <location>
        <begin position="117"/>
        <end position="145"/>
    </location>
</feature>
<feature type="domain" description="C3H1-type" evidence="21">
    <location>
        <begin position="117"/>
        <end position="145"/>
    </location>
</feature>
<dbReference type="InterPro" id="IPR013785">
    <property type="entry name" value="Aldolase_TIM"/>
</dbReference>
<evidence type="ECO:0000256" key="14">
    <source>
        <dbReference type="ARBA" id="ARBA00048266"/>
    </source>
</evidence>
<evidence type="ECO:0000259" key="21">
    <source>
        <dbReference type="PROSITE" id="PS50103"/>
    </source>
</evidence>
<dbReference type="GO" id="GO:0102265">
    <property type="term" value="F:tRNA-dihydrouridine47 synthase activity"/>
    <property type="evidence" value="ECO:0007669"/>
    <property type="project" value="UniProtKB-EC"/>
</dbReference>
<keyword evidence="9 18" id="KW-0862">Zinc</keyword>
<dbReference type="InterPro" id="IPR000571">
    <property type="entry name" value="Znf_CCCH"/>
</dbReference>
<evidence type="ECO:0000256" key="4">
    <source>
        <dbReference type="ARBA" id="ARBA00022664"/>
    </source>
</evidence>
<feature type="zinc finger region" description="C3H1-type" evidence="18">
    <location>
        <begin position="158"/>
        <end position="183"/>
    </location>
</feature>
<keyword evidence="2 19" id="KW-0285">Flavoprotein</keyword>
<keyword evidence="3 19" id="KW-0288">FMN</keyword>
<evidence type="ECO:0000256" key="19">
    <source>
        <dbReference type="RuleBase" id="RU291113"/>
    </source>
</evidence>
<dbReference type="SMART" id="SM00356">
    <property type="entry name" value="ZnF_C3H1"/>
    <property type="match status" value="2"/>
</dbReference>
<dbReference type="PANTHER" id="PTHR45846:SF1">
    <property type="entry name" value="TRNA-DIHYDROURIDINE(47) SYNTHASE [NAD(P)(+)]-LIKE"/>
    <property type="match status" value="1"/>
</dbReference>
<dbReference type="EnsemblMetazoa" id="G31805.1">
    <property type="protein sequence ID" value="G31805.1:cds"/>
    <property type="gene ID" value="G31805"/>
</dbReference>
<comment type="catalytic activity">
    <reaction evidence="17">
        <text>5,6-dihydrouridine(47) in tRNA + NADP(+) = uridine(47) in tRNA + NADPH + H(+)</text>
        <dbReference type="Rhea" id="RHEA:53360"/>
        <dbReference type="Rhea" id="RHEA-COMP:13539"/>
        <dbReference type="Rhea" id="RHEA-COMP:13540"/>
        <dbReference type="ChEBI" id="CHEBI:15378"/>
        <dbReference type="ChEBI" id="CHEBI:57783"/>
        <dbReference type="ChEBI" id="CHEBI:58349"/>
        <dbReference type="ChEBI" id="CHEBI:65315"/>
        <dbReference type="ChEBI" id="CHEBI:74443"/>
        <dbReference type="EC" id="1.3.1.89"/>
    </reaction>
    <physiologicalReaction direction="right-to-left" evidence="17">
        <dbReference type="Rhea" id="RHEA:53362"/>
    </physiologicalReaction>
</comment>
<dbReference type="PROSITE" id="PS01136">
    <property type="entry name" value="UPF0034"/>
    <property type="match status" value="1"/>
</dbReference>
<keyword evidence="23" id="KW-1185">Reference proteome</keyword>
<comment type="function">
    <text evidence="13">Catalyzes the synthesis of dihydrouridine, a modified base, in various RNAs, such as tRNAs, mRNAs and some long non-coding RNAs (lncRNAs). Mainly modifies the uridine in position 47 (U47) in the D-loop of most cytoplasmic tRNAs. Also able to mediate the formation of dihydrouridine in some mRNAs, thereby regulating their translation.</text>
</comment>
<organism evidence="22 23">
    <name type="scientific">Magallana gigas</name>
    <name type="common">Pacific oyster</name>
    <name type="synonym">Crassostrea gigas</name>
    <dbReference type="NCBI Taxonomy" id="29159"/>
    <lineage>
        <taxon>Eukaryota</taxon>
        <taxon>Metazoa</taxon>
        <taxon>Spiralia</taxon>
        <taxon>Lophotrochozoa</taxon>
        <taxon>Mollusca</taxon>
        <taxon>Bivalvia</taxon>
        <taxon>Autobranchia</taxon>
        <taxon>Pteriomorphia</taxon>
        <taxon>Ostreida</taxon>
        <taxon>Ostreoidea</taxon>
        <taxon>Ostreidae</taxon>
        <taxon>Magallana</taxon>
    </lineage>
</organism>
<keyword evidence="10" id="KW-0521">NADP</keyword>
<evidence type="ECO:0000313" key="22">
    <source>
        <dbReference type="EnsemblMetazoa" id="G31805.1:cds"/>
    </source>
</evidence>
<evidence type="ECO:0000256" key="20">
    <source>
        <dbReference type="SAM" id="MobiDB-lite"/>
    </source>
</evidence>
<evidence type="ECO:0000256" key="3">
    <source>
        <dbReference type="ARBA" id="ARBA00022643"/>
    </source>
</evidence>
<dbReference type="PANTHER" id="PTHR45846">
    <property type="entry name" value="TRNA-DIHYDROURIDINE(47) SYNTHASE [NAD(P)(+)]-LIKE"/>
    <property type="match status" value="1"/>
</dbReference>
<dbReference type="SUPFAM" id="SSF51395">
    <property type="entry name" value="FMN-linked oxidoreductases"/>
    <property type="match status" value="1"/>
</dbReference>
<evidence type="ECO:0000256" key="11">
    <source>
        <dbReference type="ARBA" id="ARBA00023002"/>
    </source>
</evidence>
<keyword evidence="5 19" id="KW-0819">tRNA processing</keyword>
<feature type="region of interest" description="Disordered" evidence="20">
    <location>
        <begin position="254"/>
        <end position="296"/>
    </location>
</feature>
<evidence type="ECO:0000256" key="10">
    <source>
        <dbReference type="ARBA" id="ARBA00022857"/>
    </source>
</evidence>
<dbReference type="Pfam" id="PF25585">
    <property type="entry name" value="zf-CCCH_DUS3L"/>
    <property type="match status" value="2"/>
</dbReference>
<evidence type="ECO:0000256" key="7">
    <source>
        <dbReference type="ARBA" id="ARBA00022737"/>
    </source>
</evidence>
<reference evidence="22" key="1">
    <citation type="submission" date="2022-08" db="UniProtKB">
        <authorList>
            <consortium name="EnsemblMetazoa"/>
        </authorList>
    </citation>
    <scope>IDENTIFICATION</scope>
    <source>
        <strain evidence="22">05x7-T-G4-1.051#20</strain>
    </source>
</reference>
<evidence type="ECO:0000256" key="5">
    <source>
        <dbReference type="ARBA" id="ARBA00022694"/>
    </source>
</evidence>
<feature type="compositionally biased region" description="Basic and acidic residues" evidence="20">
    <location>
        <begin position="40"/>
        <end position="56"/>
    </location>
</feature>
<dbReference type="InterPro" id="IPR035587">
    <property type="entry name" value="DUS-like_FMN-bd"/>
</dbReference>
<feature type="compositionally biased region" description="Basic and acidic residues" evidence="20">
    <location>
        <begin position="76"/>
        <end position="97"/>
    </location>
</feature>